<comment type="caution">
    <text evidence="1">The sequence shown here is derived from an EMBL/GenBank/DDBJ whole genome shotgun (WGS) entry which is preliminary data.</text>
</comment>
<protein>
    <submittedName>
        <fullName evidence="1">Uncharacterized protein</fullName>
    </submittedName>
</protein>
<evidence type="ECO:0000313" key="2">
    <source>
        <dbReference type="Proteomes" id="UP001266305"/>
    </source>
</evidence>
<proteinExistence type="predicted"/>
<dbReference type="Proteomes" id="UP001266305">
    <property type="component" value="Unassembled WGS sequence"/>
</dbReference>
<gene>
    <name evidence="1" type="ORF">P7K49_038951</name>
</gene>
<keyword evidence="2" id="KW-1185">Reference proteome</keyword>
<reference evidence="1 2" key="1">
    <citation type="submission" date="2023-05" db="EMBL/GenBank/DDBJ databases">
        <title>B98-5 Cell Line De Novo Hybrid Assembly: An Optical Mapping Approach.</title>
        <authorList>
            <person name="Kananen K."/>
            <person name="Auerbach J.A."/>
            <person name="Kautto E."/>
            <person name="Blachly J.S."/>
        </authorList>
    </citation>
    <scope>NUCLEOTIDE SEQUENCE [LARGE SCALE GENOMIC DNA]</scope>
    <source>
        <strain evidence="1">B95-8</strain>
        <tissue evidence="1">Cell line</tissue>
    </source>
</reference>
<name>A0ABQ9TGI1_SAGOE</name>
<sequence length="180" mass="19373">RPEDLLYFSDHFRKVSGVVGEEQSLLLYCYHQHATTHSVLEATIWPAVPTFLSSRTVCSSPSGTGGRQGCRLDCSISLVHFVTLMRTRSRASTARGLSGRPRVPIYPLFLIACVKLGFTDAGGQKVDGGGGGEFEDNLRLLERAGGLGLPSLPLRNPQQSLPAKSPDNFQLLSAAASPSF</sequence>
<organism evidence="1 2">
    <name type="scientific">Saguinus oedipus</name>
    <name type="common">Cotton-top tamarin</name>
    <name type="synonym">Oedipomidas oedipus</name>
    <dbReference type="NCBI Taxonomy" id="9490"/>
    <lineage>
        <taxon>Eukaryota</taxon>
        <taxon>Metazoa</taxon>
        <taxon>Chordata</taxon>
        <taxon>Craniata</taxon>
        <taxon>Vertebrata</taxon>
        <taxon>Euteleostomi</taxon>
        <taxon>Mammalia</taxon>
        <taxon>Eutheria</taxon>
        <taxon>Euarchontoglires</taxon>
        <taxon>Primates</taxon>
        <taxon>Haplorrhini</taxon>
        <taxon>Platyrrhini</taxon>
        <taxon>Cebidae</taxon>
        <taxon>Callitrichinae</taxon>
        <taxon>Saguinus</taxon>
    </lineage>
</organism>
<dbReference type="EMBL" id="JASSZA010000023">
    <property type="protein sequence ID" value="KAK2083715.1"/>
    <property type="molecule type" value="Genomic_DNA"/>
</dbReference>
<evidence type="ECO:0000313" key="1">
    <source>
        <dbReference type="EMBL" id="KAK2083715.1"/>
    </source>
</evidence>
<feature type="non-terminal residue" evidence="1">
    <location>
        <position position="1"/>
    </location>
</feature>
<accession>A0ABQ9TGI1</accession>